<organism evidence="1 2">
    <name type="scientific">Bacillus swezeyi</name>
    <dbReference type="NCBI Taxonomy" id="1925020"/>
    <lineage>
        <taxon>Bacteria</taxon>
        <taxon>Bacillati</taxon>
        <taxon>Bacillota</taxon>
        <taxon>Bacilli</taxon>
        <taxon>Bacillales</taxon>
        <taxon>Bacillaceae</taxon>
        <taxon>Bacillus</taxon>
    </lineage>
</organism>
<sequence>MKRVLTFWSIVAVLFISLFGLNGTSKVEAAAVKASIPSETTTLIKNDLETKKEEIASQIKIFDEYDNEIHPYTLEELKGMLILTEEQTEDTPIKVMKKTYSSGYFDFSSNIWLGGGTYGRAFKDPTTMIITSYGTAKKFSISARHETRDGPGKQAKKISVPGGWKGQMHFNWSLKKGKSYRFNFVNEGSTNTTVKIKETTLWYN</sequence>
<proteinExistence type="predicted"/>
<accession>A0A5M8RHL5</accession>
<evidence type="ECO:0000313" key="2">
    <source>
        <dbReference type="Proteomes" id="UP000324326"/>
    </source>
</evidence>
<reference evidence="1 2" key="1">
    <citation type="submission" date="2018-08" db="EMBL/GenBank/DDBJ databases">
        <title>Bacillus phenotypic plasticity.</title>
        <authorList>
            <person name="Hurtado E."/>
        </authorList>
    </citation>
    <scope>NUCLEOTIDE SEQUENCE [LARGE SCALE GENOMIC DNA]</scope>
    <source>
        <strain evidence="1 2">427</strain>
    </source>
</reference>
<name>A0A5M8RHL5_9BACI</name>
<gene>
    <name evidence="1" type="ORF">DX927_23025</name>
</gene>
<protein>
    <submittedName>
        <fullName evidence="1">Uncharacterized protein</fullName>
    </submittedName>
</protein>
<dbReference type="RefSeq" id="WP_150149961.1">
    <property type="nucleotide sequence ID" value="NZ_QSND01000007.1"/>
</dbReference>
<dbReference type="Proteomes" id="UP000324326">
    <property type="component" value="Unassembled WGS sequence"/>
</dbReference>
<dbReference type="EMBL" id="QSND01000007">
    <property type="protein sequence ID" value="KAA6446928.1"/>
    <property type="molecule type" value="Genomic_DNA"/>
</dbReference>
<comment type="caution">
    <text evidence="1">The sequence shown here is derived from an EMBL/GenBank/DDBJ whole genome shotgun (WGS) entry which is preliminary data.</text>
</comment>
<evidence type="ECO:0000313" key="1">
    <source>
        <dbReference type="EMBL" id="KAA6446928.1"/>
    </source>
</evidence>
<dbReference type="AlphaFoldDB" id="A0A5M8RHL5"/>